<protein>
    <recommendedName>
        <fullName evidence="2">Plastocyanin-like domain-containing protein</fullName>
    </recommendedName>
</protein>
<feature type="domain" description="Plastocyanin-like" evidence="2">
    <location>
        <begin position="33"/>
        <end position="98"/>
    </location>
</feature>
<gene>
    <name evidence="3" type="ORF">V6N11_016388</name>
</gene>
<dbReference type="Pfam" id="PF07732">
    <property type="entry name" value="Cu-oxidase_3"/>
    <property type="match status" value="1"/>
</dbReference>
<dbReference type="InterPro" id="IPR045087">
    <property type="entry name" value="Cu-oxidase_fam"/>
</dbReference>
<dbReference type="Gene3D" id="2.60.40.420">
    <property type="entry name" value="Cupredoxins - blue copper proteins"/>
    <property type="match status" value="1"/>
</dbReference>
<reference evidence="3 4" key="1">
    <citation type="journal article" date="2024" name="G3 (Bethesda)">
        <title>Genome assembly of Hibiscus sabdariffa L. provides insights into metabolisms of medicinal natural products.</title>
        <authorList>
            <person name="Kim T."/>
        </authorList>
    </citation>
    <scope>NUCLEOTIDE SEQUENCE [LARGE SCALE GENOMIC DNA]</scope>
    <source>
        <strain evidence="3">TK-2024</strain>
        <tissue evidence="3">Old leaves</tissue>
    </source>
</reference>
<dbReference type="EMBL" id="JBBPBN010000004">
    <property type="protein sequence ID" value="KAK9041279.1"/>
    <property type="molecule type" value="Genomic_DNA"/>
</dbReference>
<dbReference type="InterPro" id="IPR008972">
    <property type="entry name" value="Cupredoxin"/>
</dbReference>
<dbReference type="Proteomes" id="UP001396334">
    <property type="component" value="Unassembled WGS sequence"/>
</dbReference>
<dbReference type="SUPFAM" id="SSF49503">
    <property type="entry name" value="Cupredoxins"/>
    <property type="match status" value="1"/>
</dbReference>
<accession>A0ABR2TV55</accession>
<proteinExistence type="inferred from homology"/>
<evidence type="ECO:0000313" key="4">
    <source>
        <dbReference type="Proteomes" id="UP001396334"/>
    </source>
</evidence>
<dbReference type="PANTHER" id="PTHR11709:SF522">
    <property type="entry name" value="LACCASE-4"/>
    <property type="match status" value="1"/>
</dbReference>
<evidence type="ECO:0000256" key="1">
    <source>
        <dbReference type="ARBA" id="ARBA00010609"/>
    </source>
</evidence>
<evidence type="ECO:0000259" key="2">
    <source>
        <dbReference type="Pfam" id="PF07732"/>
    </source>
</evidence>
<sequence length="100" mass="11778">MLRKTTTSSNFYVVWLLPDLALAKHARHYKFNVKMQNVTRLCQTKSIVAINGQFPGPRLLIKVVNHVQYNVTLQWHRIRQLKSGWTDRPAYITQCPIQTW</sequence>
<keyword evidence="4" id="KW-1185">Reference proteome</keyword>
<organism evidence="3 4">
    <name type="scientific">Hibiscus sabdariffa</name>
    <name type="common">roselle</name>
    <dbReference type="NCBI Taxonomy" id="183260"/>
    <lineage>
        <taxon>Eukaryota</taxon>
        <taxon>Viridiplantae</taxon>
        <taxon>Streptophyta</taxon>
        <taxon>Embryophyta</taxon>
        <taxon>Tracheophyta</taxon>
        <taxon>Spermatophyta</taxon>
        <taxon>Magnoliopsida</taxon>
        <taxon>eudicotyledons</taxon>
        <taxon>Gunneridae</taxon>
        <taxon>Pentapetalae</taxon>
        <taxon>rosids</taxon>
        <taxon>malvids</taxon>
        <taxon>Malvales</taxon>
        <taxon>Malvaceae</taxon>
        <taxon>Malvoideae</taxon>
        <taxon>Hibiscus</taxon>
    </lineage>
</organism>
<comment type="caution">
    <text evidence="3">The sequence shown here is derived from an EMBL/GenBank/DDBJ whole genome shotgun (WGS) entry which is preliminary data.</text>
</comment>
<evidence type="ECO:0000313" key="3">
    <source>
        <dbReference type="EMBL" id="KAK9041279.1"/>
    </source>
</evidence>
<comment type="similarity">
    <text evidence="1">Belongs to the multicopper oxidase family.</text>
</comment>
<dbReference type="InterPro" id="IPR011707">
    <property type="entry name" value="Cu-oxidase-like_N"/>
</dbReference>
<name>A0ABR2TV55_9ROSI</name>
<dbReference type="PANTHER" id="PTHR11709">
    <property type="entry name" value="MULTI-COPPER OXIDASE"/>
    <property type="match status" value="1"/>
</dbReference>